<keyword evidence="5" id="KW-0560">Oxidoreductase</keyword>
<dbReference type="AlphaFoldDB" id="A0A7S2UXY2"/>
<dbReference type="InterPro" id="IPR050346">
    <property type="entry name" value="FMO-like"/>
</dbReference>
<dbReference type="SUPFAM" id="SSF51905">
    <property type="entry name" value="FAD/NAD(P)-binding domain"/>
    <property type="match status" value="3"/>
</dbReference>
<accession>A0A7S2UXY2</accession>
<dbReference type="GO" id="GO:0004499">
    <property type="term" value="F:N,N-dimethylaniline monooxygenase activity"/>
    <property type="evidence" value="ECO:0007669"/>
    <property type="project" value="InterPro"/>
</dbReference>
<dbReference type="Gene3D" id="3.50.50.60">
    <property type="entry name" value="FAD/NAD(P)-binding domain"/>
    <property type="match status" value="1"/>
</dbReference>
<evidence type="ECO:0000256" key="3">
    <source>
        <dbReference type="ARBA" id="ARBA00022827"/>
    </source>
</evidence>
<dbReference type="PANTHER" id="PTHR23023">
    <property type="entry name" value="DIMETHYLANILINE MONOOXYGENASE"/>
    <property type="match status" value="1"/>
</dbReference>
<gene>
    <name evidence="6" type="ORF">FJAP1339_LOCUS5132</name>
</gene>
<dbReference type="GO" id="GO:0050660">
    <property type="term" value="F:flavin adenine dinucleotide binding"/>
    <property type="evidence" value="ECO:0007669"/>
    <property type="project" value="InterPro"/>
</dbReference>
<evidence type="ECO:0000256" key="1">
    <source>
        <dbReference type="ARBA" id="ARBA00009183"/>
    </source>
</evidence>
<dbReference type="PRINTS" id="PR00370">
    <property type="entry name" value="FMOXYGENASE"/>
</dbReference>
<dbReference type="EMBL" id="HBHR01010703">
    <property type="protein sequence ID" value="CAD9862600.1"/>
    <property type="molecule type" value="Transcribed_RNA"/>
</dbReference>
<keyword evidence="3" id="KW-0274">FAD</keyword>
<keyword evidence="4" id="KW-0521">NADP</keyword>
<keyword evidence="2" id="KW-0285">Flavoprotein</keyword>
<dbReference type="Pfam" id="PF00743">
    <property type="entry name" value="FMO-like"/>
    <property type="match status" value="1"/>
</dbReference>
<sequence length="548" mass="61813">MAEGQKHIMVLGAGASGLTVMKHLLELGHKVTCFELLPCIGGVYAKSYDNTFLTTSSCLTAYSDYSDGNEDKPKFWSDVEYLAYLKGFAEHFDLMKHIKFRTKVEKLMKCPKSGKWICTYKENRYVKPHRAYGEVSAEDPHEPEQRMNFDGVACATGTNNWASLPCFKGEEKFKGEIIHSENYRNPEAYAGKRVMIVGAGESGSDICNEISKHASSTAIVCRGKHGHLIPRIQTDGRVTDLNTNRCRYSNPYVFGDAIGWTNQLAKKFVATMGPKNETNKVLAKIGELNMHQQTSAFSKFGCKNAGFVEAIVQRGCELHRDSWEFTEDGAKFDDGSEFKCDIVVACTGYKNIFPFLEDTHPEIAAYGQNPRKLYKQVFIPGMGYEFAFFGFTRPAFGSIPPTSEMQARLFAMVVNGDFKLPSKKEMELQAELDRENWEHRFGYDAKRVKGLVDFQLYADELAEMMGCLPPLRKIFFNKPKLWFKIMFGPFTMHQYRLVGPWADPARAEAVYAKTPVGDFLEAIITAGFLVSAKILSSIGFRKYTPNNF</sequence>
<comment type="similarity">
    <text evidence="1">Belongs to the FMO family.</text>
</comment>
<name>A0A7S2UXY2_9STRA</name>
<proteinExistence type="inferred from homology"/>
<dbReference type="InterPro" id="IPR036188">
    <property type="entry name" value="FAD/NAD-bd_sf"/>
</dbReference>
<protein>
    <recommendedName>
        <fullName evidence="7">Flavin-containing monooxygenase</fullName>
    </recommendedName>
</protein>
<evidence type="ECO:0008006" key="7">
    <source>
        <dbReference type="Google" id="ProtNLM"/>
    </source>
</evidence>
<evidence type="ECO:0000313" key="6">
    <source>
        <dbReference type="EMBL" id="CAD9862600.1"/>
    </source>
</evidence>
<dbReference type="InterPro" id="IPR020946">
    <property type="entry name" value="Flavin_mOase-like"/>
</dbReference>
<evidence type="ECO:0000256" key="5">
    <source>
        <dbReference type="ARBA" id="ARBA00023002"/>
    </source>
</evidence>
<dbReference type="InterPro" id="IPR000960">
    <property type="entry name" value="Flavin_mOase"/>
</dbReference>
<dbReference type="PIRSF" id="PIRSF000332">
    <property type="entry name" value="FMO"/>
    <property type="match status" value="1"/>
</dbReference>
<reference evidence="6" key="1">
    <citation type="submission" date="2021-01" db="EMBL/GenBank/DDBJ databases">
        <authorList>
            <person name="Corre E."/>
            <person name="Pelletier E."/>
            <person name="Niang G."/>
            <person name="Scheremetjew M."/>
            <person name="Finn R."/>
            <person name="Kale V."/>
            <person name="Holt S."/>
            <person name="Cochrane G."/>
            <person name="Meng A."/>
            <person name="Brown T."/>
            <person name="Cohen L."/>
        </authorList>
    </citation>
    <scope>NUCLEOTIDE SEQUENCE</scope>
    <source>
        <strain evidence="6">CCMP1661</strain>
    </source>
</reference>
<evidence type="ECO:0000256" key="2">
    <source>
        <dbReference type="ARBA" id="ARBA00022630"/>
    </source>
</evidence>
<organism evidence="6">
    <name type="scientific">Fibrocapsa japonica</name>
    <dbReference type="NCBI Taxonomy" id="94617"/>
    <lineage>
        <taxon>Eukaryota</taxon>
        <taxon>Sar</taxon>
        <taxon>Stramenopiles</taxon>
        <taxon>Ochrophyta</taxon>
        <taxon>Raphidophyceae</taxon>
        <taxon>Chattonellales</taxon>
        <taxon>Chattonellaceae</taxon>
        <taxon>Fibrocapsa</taxon>
    </lineage>
</organism>
<evidence type="ECO:0000256" key="4">
    <source>
        <dbReference type="ARBA" id="ARBA00022857"/>
    </source>
</evidence>
<dbReference type="GO" id="GO:0050661">
    <property type="term" value="F:NADP binding"/>
    <property type="evidence" value="ECO:0007669"/>
    <property type="project" value="InterPro"/>
</dbReference>